<gene>
    <name evidence="1" type="ORF">OB2597_19266</name>
</gene>
<sequence length="51" mass="5758">MKDEEKGAGPVTGAPIEASLREQLEAIEREETPERLLDLARELQRLLRDQG</sequence>
<evidence type="ECO:0000313" key="1">
    <source>
        <dbReference type="EMBL" id="EAQ02254.1"/>
    </source>
</evidence>
<evidence type="ECO:0000313" key="2">
    <source>
        <dbReference type="Proteomes" id="UP000004318"/>
    </source>
</evidence>
<dbReference type="RefSeq" id="WP_009803796.1">
    <property type="nucleotide sequence ID" value="NZ_AAMO01000008.1"/>
</dbReference>
<organism evidence="1 2">
    <name type="scientific">Pseudooceanicola batsensis (strain ATCC BAA-863 / DSM 15984 / KCTC 12145 / HTCC2597)</name>
    <name type="common">Oceanicola batsensis</name>
    <dbReference type="NCBI Taxonomy" id="252305"/>
    <lineage>
        <taxon>Bacteria</taxon>
        <taxon>Pseudomonadati</taxon>
        <taxon>Pseudomonadota</taxon>
        <taxon>Alphaproteobacteria</taxon>
        <taxon>Rhodobacterales</taxon>
        <taxon>Paracoccaceae</taxon>
        <taxon>Pseudooceanicola</taxon>
    </lineage>
</organism>
<keyword evidence="2" id="KW-1185">Reference proteome</keyword>
<reference evidence="1 2" key="1">
    <citation type="journal article" date="2010" name="J. Bacteriol.">
        <title>Genome sequences of Oceanicola granulosus HTCC2516(T) and Oceanicola batsensis HTCC2597(TDelta).</title>
        <authorList>
            <person name="Thrash J.C."/>
            <person name="Cho J.C."/>
            <person name="Vergin K.L."/>
            <person name="Giovannoni S.J."/>
        </authorList>
    </citation>
    <scope>NUCLEOTIDE SEQUENCE [LARGE SCALE GENOMIC DNA]</scope>
    <source>
        <strain evidence="2">ATCC BAA-863 / DSM 15984 / KCTC 12145 / HTCC2597</strain>
    </source>
</reference>
<dbReference type="AlphaFoldDB" id="A3U0G3"/>
<dbReference type="Proteomes" id="UP000004318">
    <property type="component" value="Unassembled WGS sequence"/>
</dbReference>
<protein>
    <submittedName>
        <fullName evidence="1">Uncharacterized protein</fullName>
    </submittedName>
</protein>
<dbReference type="EMBL" id="AAMO01000008">
    <property type="protein sequence ID" value="EAQ02254.1"/>
    <property type="molecule type" value="Genomic_DNA"/>
</dbReference>
<comment type="caution">
    <text evidence="1">The sequence shown here is derived from an EMBL/GenBank/DDBJ whole genome shotgun (WGS) entry which is preliminary data.</text>
</comment>
<proteinExistence type="predicted"/>
<name>A3U0G3_PSEBH</name>
<accession>A3U0G3</accession>
<dbReference type="HOGENOM" id="CLU_3101527_0_0_5"/>